<comment type="caution">
    <text evidence="1">The sequence shown here is derived from an EMBL/GenBank/DDBJ whole genome shotgun (WGS) entry which is preliminary data.</text>
</comment>
<dbReference type="EMBL" id="BAABRT010000013">
    <property type="protein sequence ID" value="GAA5525245.1"/>
    <property type="molecule type" value="Genomic_DNA"/>
</dbReference>
<evidence type="ECO:0000313" key="1">
    <source>
        <dbReference type="EMBL" id="GAA5525245.1"/>
    </source>
</evidence>
<reference evidence="1 2" key="1">
    <citation type="submission" date="2024-02" db="EMBL/GenBank/DDBJ databases">
        <title>Microbulbifer aestuariivivens NBRC 112533.</title>
        <authorList>
            <person name="Ichikawa N."/>
            <person name="Katano-Makiyama Y."/>
            <person name="Hidaka K."/>
        </authorList>
    </citation>
    <scope>NUCLEOTIDE SEQUENCE [LARGE SCALE GENOMIC DNA]</scope>
    <source>
        <strain evidence="1 2">NBRC 112533</strain>
    </source>
</reference>
<keyword evidence="2" id="KW-1185">Reference proteome</keyword>
<accession>A0ABP9WPW5</accession>
<organism evidence="1 2">
    <name type="scientific">Microbulbifer aestuariivivens</name>
    <dbReference type="NCBI Taxonomy" id="1908308"/>
    <lineage>
        <taxon>Bacteria</taxon>
        <taxon>Pseudomonadati</taxon>
        <taxon>Pseudomonadota</taxon>
        <taxon>Gammaproteobacteria</taxon>
        <taxon>Cellvibrionales</taxon>
        <taxon>Microbulbiferaceae</taxon>
        <taxon>Microbulbifer</taxon>
    </lineage>
</organism>
<dbReference type="Proteomes" id="UP001408594">
    <property type="component" value="Unassembled WGS sequence"/>
</dbReference>
<gene>
    <name evidence="1" type="ORF">Maes01_01810</name>
</gene>
<evidence type="ECO:0000313" key="2">
    <source>
        <dbReference type="Proteomes" id="UP001408594"/>
    </source>
</evidence>
<sequence>MLFEGVCRLDQKEQQLIKELIESVMLKHDAKRYFKQDGAANLGG</sequence>
<name>A0ABP9WPW5_9GAMM</name>
<proteinExistence type="predicted"/>
<protein>
    <submittedName>
        <fullName evidence="1">Uncharacterized protein</fullName>
    </submittedName>
</protein>